<comment type="caution">
    <text evidence="2">The sequence shown here is derived from an EMBL/GenBank/DDBJ whole genome shotgun (WGS) entry which is preliminary data.</text>
</comment>
<dbReference type="AlphaFoldDB" id="A0A7J7H1Y6"/>
<accession>A0A7J7H1Y6</accession>
<organism evidence="2 3">
    <name type="scientific">Camellia sinensis</name>
    <name type="common">Tea plant</name>
    <name type="synonym">Thea sinensis</name>
    <dbReference type="NCBI Taxonomy" id="4442"/>
    <lineage>
        <taxon>Eukaryota</taxon>
        <taxon>Viridiplantae</taxon>
        <taxon>Streptophyta</taxon>
        <taxon>Embryophyta</taxon>
        <taxon>Tracheophyta</taxon>
        <taxon>Spermatophyta</taxon>
        <taxon>Magnoliopsida</taxon>
        <taxon>eudicotyledons</taxon>
        <taxon>Gunneridae</taxon>
        <taxon>Pentapetalae</taxon>
        <taxon>asterids</taxon>
        <taxon>Ericales</taxon>
        <taxon>Theaceae</taxon>
        <taxon>Camellia</taxon>
    </lineage>
</organism>
<evidence type="ECO:0000313" key="3">
    <source>
        <dbReference type="Proteomes" id="UP000593564"/>
    </source>
</evidence>
<reference evidence="2 3" key="2">
    <citation type="submission" date="2020-07" db="EMBL/GenBank/DDBJ databases">
        <title>Genome assembly of wild tea tree DASZ reveals pedigree and selection history of tea varieties.</title>
        <authorList>
            <person name="Zhang W."/>
        </authorList>
    </citation>
    <scope>NUCLEOTIDE SEQUENCE [LARGE SCALE GENOMIC DNA]</scope>
    <source>
        <strain evidence="3">cv. G240</strain>
        <tissue evidence="2">Leaf</tissue>
    </source>
</reference>
<keyword evidence="3" id="KW-1185">Reference proteome</keyword>
<dbReference type="Proteomes" id="UP000593564">
    <property type="component" value="Unassembled WGS sequence"/>
</dbReference>
<keyword evidence="1" id="KW-1133">Transmembrane helix</keyword>
<keyword evidence="1" id="KW-0472">Membrane</keyword>
<proteinExistence type="predicted"/>
<reference evidence="3" key="1">
    <citation type="journal article" date="2020" name="Nat. Commun.">
        <title>Genome assembly of wild tea tree DASZ reveals pedigree and selection history of tea varieties.</title>
        <authorList>
            <person name="Zhang W."/>
            <person name="Zhang Y."/>
            <person name="Qiu H."/>
            <person name="Guo Y."/>
            <person name="Wan H."/>
            <person name="Zhang X."/>
            <person name="Scossa F."/>
            <person name="Alseekh S."/>
            <person name="Zhang Q."/>
            <person name="Wang P."/>
            <person name="Xu L."/>
            <person name="Schmidt M.H."/>
            <person name="Jia X."/>
            <person name="Li D."/>
            <person name="Zhu A."/>
            <person name="Guo F."/>
            <person name="Chen W."/>
            <person name="Ni D."/>
            <person name="Usadel B."/>
            <person name="Fernie A.R."/>
            <person name="Wen W."/>
        </authorList>
    </citation>
    <scope>NUCLEOTIDE SEQUENCE [LARGE SCALE GENOMIC DNA]</scope>
    <source>
        <strain evidence="3">cv. G240</strain>
    </source>
</reference>
<name>A0A7J7H1Y6_CAMSI</name>
<sequence length="154" mass="17635">MGVQLVISTSNRYQTMGTNTINLIHIIHLPILVLPLLRLSRYLRWRSSLVDPHLTRPSYSALHLSVPIAETQIGMSSTLSLPSSSGCRTRCQCHSFPSQPSIPTALSIRRARHRCTQQSLSCSRCHRSRHSWQHWRLCRSKSGRWWVSLLLRGL</sequence>
<evidence type="ECO:0000256" key="1">
    <source>
        <dbReference type="SAM" id="Phobius"/>
    </source>
</evidence>
<keyword evidence="1" id="KW-0812">Transmembrane</keyword>
<dbReference type="EMBL" id="JACBKZ010000007">
    <property type="protein sequence ID" value="KAF5946597.1"/>
    <property type="molecule type" value="Genomic_DNA"/>
</dbReference>
<feature type="transmembrane region" description="Helical" evidence="1">
    <location>
        <begin position="20"/>
        <end position="37"/>
    </location>
</feature>
<evidence type="ECO:0000313" key="2">
    <source>
        <dbReference type="EMBL" id="KAF5946597.1"/>
    </source>
</evidence>
<gene>
    <name evidence="2" type="ORF">HYC85_016825</name>
</gene>
<protein>
    <submittedName>
        <fullName evidence="2">Uncharacterized protein</fullName>
    </submittedName>
</protein>